<dbReference type="AlphaFoldDB" id="A0A8K0HHA5"/>
<dbReference type="EMBL" id="VOIH02000003">
    <property type="protein sequence ID" value="KAF3452154.1"/>
    <property type="molecule type" value="Genomic_DNA"/>
</dbReference>
<organism evidence="1 2">
    <name type="scientific">Rhamnella rubrinervis</name>
    <dbReference type="NCBI Taxonomy" id="2594499"/>
    <lineage>
        <taxon>Eukaryota</taxon>
        <taxon>Viridiplantae</taxon>
        <taxon>Streptophyta</taxon>
        <taxon>Embryophyta</taxon>
        <taxon>Tracheophyta</taxon>
        <taxon>Spermatophyta</taxon>
        <taxon>Magnoliopsida</taxon>
        <taxon>eudicotyledons</taxon>
        <taxon>Gunneridae</taxon>
        <taxon>Pentapetalae</taxon>
        <taxon>rosids</taxon>
        <taxon>fabids</taxon>
        <taxon>Rosales</taxon>
        <taxon>Rhamnaceae</taxon>
        <taxon>rhamnoid group</taxon>
        <taxon>Rhamneae</taxon>
        <taxon>Rhamnella</taxon>
    </lineage>
</organism>
<dbReference type="Proteomes" id="UP000796880">
    <property type="component" value="Unassembled WGS sequence"/>
</dbReference>
<proteinExistence type="predicted"/>
<evidence type="ECO:0000313" key="1">
    <source>
        <dbReference type="EMBL" id="KAF3452154.1"/>
    </source>
</evidence>
<accession>A0A8K0HHA5</accession>
<name>A0A8K0HHA5_9ROSA</name>
<protein>
    <submittedName>
        <fullName evidence="1">Uncharacterized protein</fullName>
    </submittedName>
</protein>
<reference evidence="1" key="1">
    <citation type="submission" date="2020-03" db="EMBL/GenBank/DDBJ databases">
        <title>A high-quality chromosome-level genome assembly of a woody plant with both climbing and erect habits, Rhamnella rubrinervis.</title>
        <authorList>
            <person name="Lu Z."/>
            <person name="Yang Y."/>
            <person name="Zhu X."/>
            <person name="Sun Y."/>
        </authorList>
    </citation>
    <scope>NUCLEOTIDE SEQUENCE</scope>
    <source>
        <strain evidence="1">BYM</strain>
        <tissue evidence="1">Leaf</tissue>
    </source>
</reference>
<comment type="caution">
    <text evidence="1">The sequence shown here is derived from an EMBL/GenBank/DDBJ whole genome shotgun (WGS) entry which is preliminary data.</text>
</comment>
<evidence type="ECO:0000313" key="2">
    <source>
        <dbReference type="Proteomes" id="UP000796880"/>
    </source>
</evidence>
<sequence>MLKTWWGEPPLENSQFWPAGERSSTGPLSSYGPLKKETLTLPQAGRLNHINYPTTAGFDVLEEERGFSKAFFCRTERRQFRFYPLCTYCKDLLSFTLFLHSGKNEFNELSEVNEFEFIFQEVKGLFGSVNWGVEFLFQAEQQEVNSAFPPSFCLFSSPMASRIPRYLVNQSSPIPTGSRYYVLEVELVEEGGVRTSQDDAMGEANSRGLA</sequence>
<gene>
    <name evidence="1" type="ORF">FNV43_RR08252</name>
</gene>
<keyword evidence="2" id="KW-1185">Reference proteome</keyword>